<evidence type="ECO:0000313" key="2">
    <source>
        <dbReference type="EMBL" id="CAA9255579.1"/>
    </source>
</evidence>
<reference evidence="2" key="1">
    <citation type="submission" date="2020-02" db="EMBL/GenBank/DDBJ databases">
        <authorList>
            <person name="Meier V. D."/>
        </authorList>
    </citation>
    <scope>NUCLEOTIDE SEQUENCE</scope>
    <source>
        <strain evidence="2">AVDCRST_MAG26</strain>
    </source>
</reference>
<feature type="non-terminal residue" evidence="2">
    <location>
        <position position="75"/>
    </location>
</feature>
<dbReference type="EMBL" id="CADCTK010000478">
    <property type="protein sequence ID" value="CAA9255579.1"/>
    <property type="molecule type" value="Genomic_DNA"/>
</dbReference>
<dbReference type="AlphaFoldDB" id="A0A6J4INN7"/>
<organism evidence="2">
    <name type="scientific">uncultured Chloroflexia bacterium</name>
    <dbReference type="NCBI Taxonomy" id="1672391"/>
    <lineage>
        <taxon>Bacteria</taxon>
        <taxon>Bacillati</taxon>
        <taxon>Chloroflexota</taxon>
        <taxon>Chloroflexia</taxon>
        <taxon>environmental samples</taxon>
    </lineage>
</organism>
<sequence length="75" mass="8374">ECNDRRTSPSGSRLPGGDLDSTALGRLSPRRAALCAVRRDAGRSSCRCRSSRDPRRHGRRALRPSFDQRPLAQRD</sequence>
<name>A0A6J4INN7_9CHLR</name>
<protein>
    <submittedName>
        <fullName evidence="2">Uncharacterized protein</fullName>
    </submittedName>
</protein>
<evidence type="ECO:0000256" key="1">
    <source>
        <dbReference type="SAM" id="MobiDB-lite"/>
    </source>
</evidence>
<gene>
    <name evidence="2" type="ORF">AVDCRST_MAG26-2083</name>
</gene>
<proteinExistence type="predicted"/>
<feature type="region of interest" description="Disordered" evidence="1">
    <location>
        <begin position="1"/>
        <end position="25"/>
    </location>
</feature>
<accession>A0A6J4INN7</accession>
<feature type="region of interest" description="Disordered" evidence="1">
    <location>
        <begin position="45"/>
        <end position="75"/>
    </location>
</feature>
<feature type="non-terminal residue" evidence="2">
    <location>
        <position position="1"/>
    </location>
</feature>